<dbReference type="OrthoDB" id="310692at2759"/>
<evidence type="ECO:0000256" key="1">
    <source>
        <dbReference type="SAM" id="SignalP"/>
    </source>
</evidence>
<reference evidence="2 3" key="1">
    <citation type="submission" date="2014-06" db="EMBL/GenBank/DDBJ databases">
        <authorList>
            <person name="Swart Estienne"/>
        </authorList>
    </citation>
    <scope>NUCLEOTIDE SEQUENCE [LARGE SCALE GENOMIC DNA]</scope>
    <source>
        <strain evidence="2 3">130c</strain>
    </source>
</reference>
<protein>
    <submittedName>
        <fullName evidence="2">Uncharacterized protein</fullName>
    </submittedName>
</protein>
<dbReference type="AlphaFoldDB" id="A0A078A658"/>
<evidence type="ECO:0000313" key="3">
    <source>
        <dbReference type="Proteomes" id="UP000039865"/>
    </source>
</evidence>
<feature type="chain" id="PRO_5001729234" evidence="1">
    <location>
        <begin position="20"/>
        <end position="271"/>
    </location>
</feature>
<organism evidence="2 3">
    <name type="scientific">Stylonychia lemnae</name>
    <name type="common">Ciliate</name>
    <dbReference type="NCBI Taxonomy" id="5949"/>
    <lineage>
        <taxon>Eukaryota</taxon>
        <taxon>Sar</taxon>
        <taxon>Alveolata</taxon>
        <taxon>Ciliophora</taxon>
        <taxon>Intramacronucleata</taxon>
        <taxon>Spirotrichea</taxon>
        <taxon>Stichotrichia</taxon>
        <taxon>Sporadotrichida</taxon>
        <taxon>Oxytrichidae</taxon>
        <taxon>Stylonychinae</taxon>
        <taxon>Stylonychia</taxon>
    </lineage>
</organism>
<keyword evidence="1" id="KW-0732">Signal</keyword>
<dbReference type="PANTHER" id="PTHR34859:SF2">
    <property type="entry name" value="LYSM DOMAIN-CONTAINING PROTEIN"/>
    <property type="match status" value="1"/>
</dbReference>
<dbReference type="PANTHER" id="PTHR34859">
    <property type="entry name" value="UNNAMED PRODUCT"/>
    <property type="match status" value="1"/>
</dbReference>
<dbReference type="Proteomes" id="UP000039865">
    <property type="component" value="Unassembled WGS sequence"/>
</dbReference>
<feature type="signal peptide" evidence="1">
    <location>
        <begin position="1"/>
        <end position="19"/>
    </location>
</feature>
<keyword evidence="3" id="KW-1185">Reference proteome</keyword>
<proteinExistence type="predicted"/>
<dbReference type="InParanoid" id="A0A078A658"/>
<gene>
    <name evidence="2" type="primary">Contig8905.g9518</name>
    <name evidence="2" type="ORF">STYLEM_5239</name>
</gene>
<dbReference type="EMBL" id="CCKQ01005085">
    <property type="protein sequence ID" value="CDW76239.1"/>
    <property type="molecule type" value="Genomic_DNA"/>
</dbReference>
<accession>A0A078A658</accession>
<sequence length="271" mass="29015">MRIQVQFITIGVVVLSAVASENCWEDAYGRGVGRAIHACKPGYEQNGLLCYPLCKDGYYGVGPVCWQYCPDGFKDTGVDCLKPPSYGRGVGYTSYNACFKDNQQTDCEEWGLLWYPKCKEGFHNAACCVCSPNCINGQIDIGVSCQKLTYGRGAGEPLGCSADEEEQAALCYTPCKNGYNGDGPVCWQQCPSGMHTCGALCTVNADGCTDEVKDVVSNVVGVAIDVAIAAVTGSPINILDIIKKVGQTAIDLANSVCDPPTAVEYFRSVRE</sequence>
<name>A0A078A658_STYLE</name>
<evidence type="ECO:0000313" key="2">
    <source>
        <dbReference type="EMBL" id="CDW76239.1"/>
    </source>
</evidence>